<proteinExistence type="predicted"/>
<gene>
    <name evidence="1" type="ORF">BF_0285</name>
</gene>
<organism evidence="1 2">
    <name type="scientific">Serratia phage BF</name>
    <dbReference type="NCBI Taxonomy" id="1962671"/>
    <lineage>
        <taxon>Viruses</taxon>
        <taxon>Duplodnaviria</taxon>
        <taxon>Heunggongvirae</taxon>
        <taxon>Uroviricota</taxon>
        <taxon>Caudoviricetes</taxon>
        <taxon>Eneladusvirus</taxon>
        <taxon>Eneladusvirus BF</taxon>
    </lineage>
</organism>
<sequence length="216" mass="24953">MDLDHKSTQTINYRKARTDVDIDFKDGKSVIEQLPCTRSVEKITEDGLIPHNSGVHFDNIPVDPITGLASIQYKEAERLGYQKVDILSQSAYEHVRDRNHLKELMNKEPDWDLLLVPEIVEQLSQIKKHITLLHVWRPSSIDELAMFIAMIRPGKRQCQSMNSWDEVRAVIWDYDSIGLDAEGRKLRYFKKPHAYAYSLMIVVQLNALVEFLTSSS</sequence>
<dbReference type="Proteomes" id="UP000221837">
    <property type="component" value="Genome"/>
</dbReference>
<dbReference type="EMBL" id="KY630187">
    <property type="protein sequence ID" value="AQW88810.1"/>
    <property type="molecule type" value="Genomic_DNA"/>
</dbReference>
<name>A0A1S6UAP9_9CAUD</name>
<dbReference type="OrthoDB" id="7972at10239"/>
<reference evidence="1" key="1">
    <citation type="submission" date="2017-02" db="EMBL/GenBank/DDBJ databases">
        <title>Genome sequence of Serratia marcescens phage BF.</title>
        <authorList>
            <person name="Casey E."/>
            <person name="Fitzgerald B."/>
            <person name="Mahony J."/>
            <person name="Lugli G."/>
            <person name="Ventura M."/>
            <person name="van Sinderen D."/>
        </authorList>
    </citation>
    <scope>NUCLEOTIDE SEQUENCE [LARGE SCALE GENOMIC DNA]</scope>
</reference>
<evidence type="ECO:0000313" key="1">
    <source>
        <dbReference type="EMBL" id="AQW88810.1"/>
    </source>
</evidence>
<accession>A0A1S6UAP9</accession>
<keyword evidence="2" id="KW-1185">Reference proteome</keyword>
<protein>
    <submittedName>
        <fullName evidence="1">Uncharacterized protein</fullName>
    </submittedName>
</protein>
<evidence type="ECO:0000313" key="2">
    <source>
        <dbReference type="Proteomes" id="UP000221837"/>
    </source>
</evidence>